<dbReference type="Pfam" id="PF00392">
    <property type="entry name" value="GntR"/>
    <property type="match status" value="1"/>
</dbReference>
<dbReference type="InterPro" id="IPR000524">
    <property type="entry name" value="Tscrpt_reg_HTH_GntR"/>
</dbReference>
<sequence length="241" mass="27177">MAKSDRSIGRFFEDGYQQQLDHGRAAGEQIFDALKRAILSMDIAPGSLIPEAEVGRRFSASRTPVREALMQLRGAGLVVTSSGSGNFATKLSELRIREARFIREVIEVGIVERLCETGIEASAQKDLQDILDSQKRCIERNLENDEFASLDDRFHLTLALATGFPRMADILEREKMVLDRLRVISLVDAGHKQALYEEHLGIYEALIAQNIEQARSFMKTHLTSVLNTLSKLAERHQEFFE</sequence>
<protein>
    <submittedName>
        <fullName evidence="5">GntR family transcriptional regulator</fullName>
    </submittedName>
</protein>
<dbReference type="PANTHER" id="PTHR43537">
    <property type="entry name" value="TRANSCRIPTIONAL REGULATOR, GNTR FAMILY"/>
    <property type="match status" value="1"/>
</dbReference>
<feature type="domain" description="HTH gntR-type" evidence="4">
    <location>
        <begin position="24"/>
        <end position="91"/>
    </location>
</feature>
<accession>A0ABU8TH49</accession>
<dbReference type="EMBL" id="JBAKIA010000001">
    <property type="protein sequence ID" value="MEJ8472980.1"/>
    <property type="molecule type" value="Genomic_DNA"/>
</dbReference>
<comment type="caution">
    <text evidence="5">The sequence shown here is derived from an EMBL/GenBank/DDBJ whole genome shotgun (WGS) entry which is preliminary data.</text>
</comment>
<proteinExistence type="predicted"/>
<evidence type="ECO:0000313" key="6">
    <source>
        <dbReference type="Proteomes" id="UP001385499"/>
    </source>
</evidence>
<dbReference type="SMART" id="SM00345">
    <property type="entry name" value="HTH_GNTR"/>
    <property type="match status" value="1"/>
</dbReference>
<dbReference type="SUPFAM" id="SSF48008">
    <property type="entry name" value="GntR ligand-binding domain-like"/>
    <property type="match status" value="1"/>
</dbReference>
<dbReference type="PANTHER" id="PTHR43537:SF6">
    <property type="entry name" value="HTH-TYPE TRANSCRIPTIONAL REPRESSOR RSPR"/>
    <property type="match status" value="1"/>
</dbReference>
<dbReference type="InterPro" id="IPR036390">
    <property type="entry name" value="WH_DNA-bd_sf"/>
</dbReference>
<dbReference type="CDD" id="cd07377">
    <property type="entry name" value="WHTH_GntR"/>
    <property type="match status" value="1"/>
</dbReference>
<name>A0ABU8TH49_9HYPH</name>
<evidence type="ECO:0000256" key="3">
    <source>
        <dbReference type="ARBA" id="ARBA00023163"/>
    </source>
</evidence>
<evidence type="ECO:0000259" key="4">
    <source>
        <dbReference type="PROSITE" id="PS50949"/>
    </source>
</evidence>
<dbReference type="SUPFAM" id="SSF46785">
    <property type="entry name" value="Winged helix' DNA-binding domain"/>
    <property type="match status" value="1"/>
</dbReference>
<dbReference type="PROSITE" id="PS50949">
    <property type="entry name" value="HTH_GNTR"/>
    <property type="match status" value="1"/>
</dbReference>
<dbReference type="Gene3D" id="1.20.120.530">
    <property type="entry name" value="GntR ligand-binding domain-like"/>
    <property type="match status" value="1"/>
</dbReference>
<dbReference type="Pfam" id="PF07729">
    <property type="entry name" value="FCD"/>
    <property type="match status" value="1"/>
</dbReference>
<keyword evidence="2" id="KW-0238">DNA-binding</keyword>
<dbReference type="Proteomes" id="UP001385499">
    <property type="component" value="Unassembled WGS sequence"/>
</dbReference>
<keyword evidence="3" id="KW-0804">Transcription</keyword>
<evidence type="ECO:0000313" key="5">
    <source>
        <dbReference type="EMBL" id="MEJ8472980.1"/>
    </source>
</evidence>
<keyword evidence="6" id="KW-1185">Reference proteome</keyword>
<dbReference type="SMART" id="SM00895">
    <property type="entry name" value="FCD"/>
    <property type="match status" value="1"/>
</dbReference>
<gene>
    <name evidence="5" type="ORF">V6575_02675</name>
</gene>
<dbReference type="InterPro" id="IPR011711">
    <property type="entry name" value="GntR_C"/>
</dbReference>
<dbReference type="Gene3D" id="1.10.10.10">
    <property type="entry name" value="Winged helix-like DNA-binding domain superfamily/Winged helix DNA-binding domain"/>
    <property type="match status" value="1"/>
</dbReference>
<dbReference type="InterPro" id="IPR036388">
    <property type="entry name" value="WH-like_DNA-bd_sf"/>
</dbReference>
<organism evidence="5 6">
    <name type="scientific">Roseibium algae</name>
    <dbReference type="NCBI Taxonomy" id="3123038"/>
    <lineage>
        <taxon>Bacteria</taxon>
        <taxon>Pseudomonadati</taxon>
        <taxon>Pseudomonadota</taxon>
        <taxon>Alphaproteobacteria</taxon>
        <taxon>Hyphomicrobiales</taxon>
        <taxon>Stappiaceae</taxon>
        <taxon>Roseibium</taxon>
    </lineage>
</organism>
<evidence type="ECO:0000256" key="1">
    <source>
        <dbReference type="ARBA" id="ARBA00023015"/>
    </source>
</evidence>
<keyword evidence="1" id="KW-0805">Transcription regulation</keyword>
<evidence type="ECO:0000256" key="2">
    <source>
        <dbReference type="ARBA" id="ARBA00023125"/>
    </source>
</evidence>
<dbReference type="InterPro" id="IPR008920">
    <property type="entry name" value="TF_FadR/GntR_C"/>
</dbReference>
<reference evidence="5 6" key="1">
    <citation type="submission" date="2024-02" db="EMBL/GenBank/DDBJ databases">
        <title>Roseibium algae sp. nov., isolated from marine alga (Grateloupia sp.), showing potential in myo-inositol conversion.</title>
        <authorList>
            <person name="Wang Y."/>
        </authorList>
    </citation>
    <scope>NUCLEOTIDE SEQUENCE [LARGE SCALE GENOMIC DNA]</scope>
    <source>
        <strain evidence="5 6">H3510</strain>
    </source>
</reference>
<dbReference type="RefSeq" id="WP_340272481.1">
    <property type="nucleotide sequence ID" value="NZ_JBAKIA010000001.1"/>
</dbReference>